<organism evidence="2 3">
    <name type="scientific">Lithospermum erythrorhizon</name>
    <name type="common">Purple gromwell</name>
    <name type="synonym">Lithospermum officinale var. erythrorhizon</name>
    <dbReference type="NCBI Taxonomy" id="34254"/>
    <lineage>
        <taxon>Eukaryota</taxon>
        <taxon>Viridiplantae</taxon>
        <taxon>Streptophyta</taxon>
        <taxon>Embryophyta</taxon>
        <taxon>Tracheophyta</taxon>
        <taxon>Spermatophyta</taxon>
        <taxon>Magnoliopsida</taxon>
        <taxon>eudicotyledons</taxon>
        <taxon>Gunneridae</taxon>
        <taxon>Pentapetalae</taxon>
        <taxon>asterids</taxon>
        <taxon>lamiids</taxon>
        <taxon>Boraginales</taxon>
        <taxon>Boraginaceae</taxon>
        <taxon>Boraginoideae</taxon>
        <taxon>Lithospermeae</taxon>
        <taxon>Lithospermum</taxon>
    </lineage>
</organism>
<proteinExistence type="predicted"/>
<dbReference type="PANTHER" id="PTHR35463">
    <property type="entry name" value="TRANSMEMBRANE PROTEIN"/>
    <property type="match status" value="1"/>
</dbReference>
<dbReference type="Proteomes" id="UP001454036">
    <property type="component" value="Unassembled WGS sequence"/>
</dbReference>
<feature type="region of interest" description="Disordered" evidence="1">
    <location>
        <begin position="132"/>
        <end position="154"/>
    </location>
</feature>
<evidence type="ECO:0000313" key="3">
    <source>
        <dbReference type="Proteomes" id="UP001454036"/>
    </source>
</evidence>
<evidence type="ECO:0000256" key="1">
    <source>
        <dbReference type="SAM" id="MobiDB-lite"/>
    </source>
</evidence>
<dbReference type="AlphaFoldDB" id="A0AAV3RMY4"/>
<dbReference type="PANTHER" id="PTHR35463:SF10">
    <property type="entry name" value="TRANSMEMBRANE PROTEIN"/>
    <property type="match status" value="1"/>
</dbReference>
<protein>
    <submittedName>
        <fullName evidence="2">Uncharacterized protein</fullName>
    </submittedName>
</protein>
<evidence type="ECO:0000313" key="2">
    <source>
        <dbReference type="EMBL" id="GAA0179115.1"/>
    </source>
</evidence>
<keyword evidence="3" id="KW-1185">Reference proteome</keyword>
<feature type="compositionally biased region" description="Basic and acidic residues" evidence="1">
    <location>
        <begin position="145"/>
        <end position="154"/>
    </location>
</feature>
<dbReference type="EMBL" id="BAABME010028422">
    <property type="protein sequence ID" value="GAA0179115.1"/>
    <property type="molecule type" value="Genomic_DNA"/>
</dbReference>
<reference evidence="2 3" key="1">
    <citation type="submission" date="2024-01" db="EMBL/GenBank/DDBJ databases">
        <title>The complete chloroplast genome sequence of Lithospermum erythrorhizon: insights into the phylogenetic relationship among Boraginaceae species and the maternal lineages of purple gromwells.</title>
        <authorList>
            <person name="Okada T."/>
            <person name="Watanabe K."/>
        </authorList>
    </citation>
    <scope>NUCLEOTIDE SEQUENCE [LARGE SCALE GENOMIC DNA]</scope>
</reference>
<gene>
    <name evidence="2" type="ORF">LIER_42199</name>
</gene>
<sequence length="154" mass="17065">MGKFAITSNTIFLFWFIILILTRSMFFVGGDEKGNGDEVQERSKAEEIFRDAYTALTKSSLSSLDRIKALINELQTKYFPPNLDFRTRDIDPSDSKESATEKMITAAGRSFGASKEAVEEFAKTAATAVGDVVQKTKGKGTQSKPIHDNVKDEL</sequence>
<name>A0AAV3RMY4_LITER</name>
<comment type="caution">
    <text evidence="2">The sequence shown here is derived from an EMBL/GenBank/DDBJ whole genome shotgun (WGS) entry which is preliminary data.</text>
</comment>
<accession>A0AAV3RMY4</accession>